<keyword evidence="5" id="KW-1185">Reference proteome</keyword>
<feature type="signal peptide" evidence="2">
    <location>
        <begin position="1"/>
        <end position="20"/>
    </location>
</feature>
<dbReference type="Gene3D" id="2.40.160.20">
    <property type="match status" value="1"/>
</dbReference>
<dbReference type="InterPro" id="IPR027385">
    <property type="entry name" value="Beta-barrel_OMP"/>
</dbReference>
<organism evidence="4 5">
    <name type="scientific">Permianibacter aggregans</name>
    <dbReference type="NCBI Taxonomy" id="1510150"/>
    <lineage>
        <taxon>Bacteria</taxon>
        <taxon>Pseudomonadati</taxon>
        <taxon>Pseudomonadota</taxon>
        <taxon>Gammaproteobacteria</taxon>
        <taxon>Pseudomonadales</taxon>
        <taxon>Pseudomonadaceae</taxon>
        <taxon>Permianibacter</taxon>
    </lineage>
</organism>
<evidence type="ECO:0000313" key="4">
    <source>
        <dbReference type="EMBL" id="TDQ49181.1"/>
    </source>
</evidence>
<dbReference type="Pfam" id="PF13505">
    <property type="entry name" value="OMP_b-brl"/>
    <property type="match status" value="1"/>
</dbReference>
<feature type="domain" description="Outer membrane protein beta-barrel" evidence="3">
    <location>
        <begin position="10"/>
        <end position="186"/>
    </location>
</feature>
<feature type="chain" id="PRO_5020812993" evidence="2">
    <location>
        <begin position="21"/>
        <end position="186"/>
    </location>
</feature>
<gene>
    <name evidence="4" type="ORF">EV696_105155</name>
</gene>
<accession>A0A4R6UQ82</accession>
<dbReference type="RefSeq" id="WP_133589575.1">
    <property type="nucleotide sequence ID" value="NZ_CP037953.1"/>
</dbReference>
<evidence type="ECO:0000259" key="3">
    <source>
        <dbReference type="Pfam" id="PF13505"/>
    </source>
</evidence>
<keyword evidence="1 2" id="KW-0732">Signal</keyword>
<evidence type="ECO:0000313" key="5">
    <source>
        <dbReference type="Proteomes" id="UP000295375"/>
    </source>
</evidence>
<dbReference type="Proteomes" id="UP000295375">
    <property type="component" value="Unassembled WGS sequence"/>
</dbReference>
<dbReference type="SUPFAM" id="SSF56925">
    <property type="entry name" value="OMPA-like"/>
    <property type="match status" value="1"/>
</dbReference>
<name>A0A4R6UQ82_9GAMM</name>
<proteinExistence type="predicted"/>
<evidence type="ECO:0000256" key="1">
    <source>
        <dbReference type="ARBA" id="ARBA00022729"/>
    </source>
</evidence>
<dbReference type="AlphaFoldDB" id="A0A4R6UQ82"/>
<comment type="caution">
    <text evidence="4">The sequence shown here is derived from an EMBL/GenBank/DDBJ whole genome shotgun (WGS) entry which is preliminary data.</text>
</comment>
<sequence>MKKSFVVGAIALLGASSVFADSYLKAEAQKSYNDFASDVCDVAASCTDKPNGYRFAYGYELNDNFAFEFGYGSSGKFKAADGSDQLSVEVKSIDVAAIGRLPLSDLFAFTGKLGFTRTDADTKFSNTFFSENDNQSSTVPVYGVGMEISWFTLGYEVINDAEIGLFDGDSEEDNFERIYAGVKINF</sequence>
<evidence type="ECO:0000256" key="2">
    <source>
        <dbReference type="SAM" id="SignalP"/>
    </source>
</evidence>
<reference evidence="4 5" key="1">
    <citation type="submission" date="2019-03" db="EMBL/GenBank/DDBJ databases">
        <title>Genomic Encyclopedia of Type Strains, Phase IV (KMG-IV): sequencing the most valuable type-strain genomes for metagenomic binning, comparative biology and taxonomic classification.</title>
        <authorList>
            <person name="Goeker M."/>
        </authorList>
    </citation>
    <scope>NUCLEOTIDE SEQUENCE [LARGE SCALE GENOMIC DNA]</scope>
    <source>
        <strain evidence="4 5">DSM 103792</strain>
    </source>
</reference>
<dbReference type="OrthoDB" id="5735897at2"/>
<dbReference type="InterPro" id="IPR011250">
    <property type="entry name" value="OMP/PagP_B-barrel"/>
</dbReference>
<protein>
    <submittedName>
        <fullName evidence="4">OmpA family protein</fullName>
    </submittedName>
</protein>
<dbReference type="EMBL" id="SNYM01000005">
    <property type="protein sequence ID" value="TDQ49181.1"/>
    <property type="molecule type" value="Genomic_DNA"/>
</dbReference>